<feature type="region of interest" description="Disordered" evidence="1">
    <location>
        <begin position="262"/>
        <end position="286"/>
    </location>
</feature>
<keyword evidence="4" id="KW-1185">Reference proteome</keyword>
<evidence type="ECO:0000259" key="2">
    <source>
        <dbReference type="Pfam" id="PF03372"/>
    </source>
</evidence>
<evidence type="ECO:0000313" key="4">
    <source>
        <dbReference type="Proteomes" id="UP000649617"/>
    </source>
</evidence>
<feature type="domain" description="Endonuclease/exonuclease/phosphatase" evidence="2">
    <location>
        <begin position="62"/>
        <end position="233"/>
    </location>
</feature>
<dbReference type="InterPro" id="IPR005135">
    <property type="entry name" value="Endo/exonuclease/phosphatase"/>
</dbReference>
<name>A0A812WPH1_SYMPI</name>
<reference evidence="3" key="1">
    <citation type="submission" date="2021-02" db="EMBL/GenBank/DDBJ databases">
        <authorList>
            <person name="Dougan E. K."/>
            <person name="Rhodes N."/>
            <person name="Thang M."/>
            <person name="Chan C."/>
        </authorList>
    </citation>
    <scope>NUCLEOTIDE SEQUENCE</scope>
</reference>
<evidence type="ECO:0000256" key="1">
    <source>
        <dbReference type="SAM" id="MobiDB-lite"/>
    </source>
</evidence>
<proteinExistence type="predicted"/>
<dbReference type="InterPro" id="IPR050410">
    <property type="entry name" value="CCR4/nocturin_mRNA_transcr"/>
</dbReference>
<protein>
    <submittedName>
        <fullName evidence="3">CCR4 protein</fullName>
    </submittedName>
</protein>
<dbReference type="SUPFAM" id="SSF56219">
    <property type="entry name" value="DNase I-like"/>
    <property type="match status" value="1"/>
</dbReference>
<comment type="caution">
    <text evidence="3">The sequence shown here is derived from an EMBL/GenBank/DDBJ whole genome shotgun (WGS) entry which is preliminary data.</text>
</comment>
<dbReference type="PANTHER" id="PTHR12121">
    <property type="entry name" value="CARBON CATABOLITE REPRESSOR PROTEIN 4"/>
    <property type="match status" value="1"/>
</dbReference>
<accession>A0A812WPH1</accession>
<evidence type="ECO:0000313" key="3">
    <source>
        <dbReference type="EMBL" id="CAE7695480.1"/>
    </source>
</evidence>
<dbReference type="Gene3D" id="3.60.10.10">
    <property type="entry name" value="Endonuclease/exonuclease/phosphatase"/>
    <property type="match status" value="1"/>
</dbReference>
<dbReference type="EMBL" id="CAJNIZ010044615">
    <property type="protein sequence ID" value="CAE7695480.1"/>
    <property type="molecule type" value="Genomic_DNA"/>
</dbReference>
<organism evidence="3 4">
    <name type="scientific">Symbiodinium pilosum</name>
    <name type="common">Dinoflagellate</name>
    <dbReference type="NCBI Taxonomy" id="2952"/>
    <lineage>
        <taxon>Eukaryota</taxon>
        <taxon>Sar</taxon>
        <taxon>Alveolata</taxon>
        <taxon>Dinophyceae</taxon>
        <taxon>Suessiales</taxon>
        <taxon>Symbiodiniaceae</taxon>
        <taxon>Symbiodinium</taxon>
    </lineage>
</organism>
<dbReference type="OrthoDB" id="428734at2759"/>
<dbReference type="Proteomes" id="UP000649617">
    <property type="component" value="Unassembled WGS sequence"/>
</dbReference>
<dbReference type="Pfam" id="PF03372">
    <property type="entry name" value="Exo_endo_phos"/>
    <property type="match status" value="1"/>
</dbReference>
<dbReference type="InterPro" id="IPR036691">
    <property type="entry name" value="Endo/exonu/phosph_ase_sf"/>
</dbReference>
<dbReference type="AlphaFoldDB" id="A0A812WPH1"/>
<gene>
    <name evidence="3" type="primary">CCR4</name>
    <name evidence="3" type="ORF">SPIL2461_LOCUS19504</name>
</gene>
<dbReference type="PANTHER" id="PTHR12121:SF85">
    <property type="entry name" value="CARBON CATABOLITE REPRESSOR PROTEIN 4 HOMOLOG 6"/>
    <property type="match status" value="1"/>
</dbReference>
<sequence>MKAASLREKIFAASCVQGTPLDAEPTCLSVLSYNLLAPAFVRPIDLRTGAVQPFAAFEWASAADLEWDLRRKRLLEQLQSWNVDVLCLQEVQFEASPDGSFRLPDWLGLQDYTASIPAEKYLTLIAERNERVLANKVAIGCAVLYRNGRLQLSEDSESSRSGDPNTLVSACLQGVPGSPLEQLGKTTFFSVHLDAQSEEKRVDQLRKCLERARALGTRQVVFAGDLNTECRPGSCIRAFVSDEAPSNEDMARECASALRIAGTEDGDDESPANQKELRGDGGDGEPSADQLAAWHLLWQKAAKSPSEHRVRLMRVPTGPTRSAYDHGKTEGPCVSWRLAPGSDLVITFLFLHALVLAIVKCETVLSGMNCCCLLPIWREDCGVLCLQDGLWIYKQEVLEPCIGSCLDGF</sequence>
<dbReference type="GO" id="GO:0000175">
    <property type="term" value="F:3'-5'-RNA exonuclease activity"/>
    <property type="evidence" value="ECO:0007669"/>
    <property type="project" value="TreeGrafter"/>
</dbReference>